<sequence>MTNLIIGILLLLTFFAFIYFVMRGGNIMIGFFFMALLWTIIGGISYKVAINDIFSQPALDYGSTIVVIIFGSWFGRVLVDTQIAGSISEQTIRVSHKHPIVAAILVCTVTAFIFTSSYGVGAVIAVGVILLPILESLGLPKNVSVAAFVLSVGAPMYVNIVIIKQIQLFFPKVLYGSKYLGYGFAAMIVQMLVVVIFILVHAKLIHANEEIVEEKNKNGDDILDKKSAPVYSYFIPIMPVFMNLAFGWQPIPALLLSIILALLLTGNMVSYRRCLKLINSTINKSVSDISGLLVMLFILTMFSAAAVKNTARFSAILHNIIPHSPLIIAIAFAILAPLALFRGPLMVWGAGSATAAVIAGTGFFNQYFGFALIIVPAVSMAVSACVTQSWNLWALEYTKLDPKKFLMTGVPWAWGTCALNLLLAVVMFN</sequence>
<dbReference type="RefSeq" id="WP_032817692.1">
    <property type="nucleotide sequence ID" value="NZ_LR031358.1"/>
</dbReference>
<keyword evidence="1" id="KW-0812">Transmembrane</keyword>
<name>A0A6N3ZZG9_OENOE</name>
<evidence type="ECO:0000313" key="5">
    <source>
        <dbReference type="Proteomes" id="UP000294726"/>
    </source>
</evidence>
<dbReference type="EMBL" id="LR031358">
    <property type="protein sequence ID" value="VDB99066.1"/>
    <property type="molecule type" value="Genomic_DNA"/>
</dbReference>
<proteinExistence type="predicted"/>
<feature type="transmembrane region" description="Helical" evidence="1">
    <location>
        <begin position="179"/>
        <end position="200"/>
    </location>
</feature>
<feature type="transmembrane region" description="Helical" evidence="1">
    <location>
        <begin position="6"/>
        <end position="22"/>
    </location>
</feature>
<feature type="transmembrane region" description="Helical" evidence="1">
    <location>
        <begin position="145"/>
        <end position="167"/>
    </location>
</feature>
<feature type="transmembrane region" description="Helical" evidence="1">
    <location>
        <begin position="100"/>
        <end position="133"/>
    </location>
</feature>
<dbReference type="EMBL" id="MLOK01000054">
    <property type="protein sequence ID" value="OIM20563.1"/>
    <property type="molecule type" value="Genomic_DNA"/>
</dbReference>
<dbReference type="Proteomes" id="UP000181728">
    <property type="component" value="Unassembled WGS sequence"/>
</dbReference>
<keyword evidence="1" id="KW-0472">Membrane</keyword>
<feature type="transmembrane region" description="Helical" evidence="1">
    <location>
        <begin position="289"/>
        <end position="308"/>
    </location>
</feature>
<reference evidence="2 4" key="1">
    <citation type="journal article" date="2016" name="BMC Genomics">
        <title>Consensus pan-genome assembly of the specialised wine bacterium Oenococcus oeni.</title>
        <authorList>
            <person name="Sternes P.R."/>
            <person name="Borneman A.R."/>
        </authorList>
    </citation>
    <scope>NUCLEOTIDE SEQUENCE [LARGE SCALE GENOMIC DNA]</scope>
    <source>
        <strain evidence="2 4">AWRIB661</strain>
    </source>
</reference>
<evidence type="ECO:0000313" key="2">
    <source>
        <dbReference type="EMBL" id="OIM20563.1"/>
    </source>
</evidence>
<feature type="transmembrane region" description="Helical" evidence="1">
    <location>
        <begin position="251"/>
        <end position="269"/>
    </location>
</feature>
<reference evidence="3 5" key="2">
    <citation type="submission" date="2018-08" db="EMBL/GenBank/DDBJ databases">
        <authorList>
            <person name="Lorentzen P. G. S. M."/>
        </authorList>
    </citation>
    <scope>NUCLEOTIDE SEQUENCE [LARGE SCALE GENOMIC DNA]</scope>
    <source>
        <strain evidence="3 5">CRBO_1381</strain>
    </source>
</reference>
<feature type="transmembrane region" description="Helical" evidence="1">
    <location>
        <begin position="61"/>
        <end position="79"/>
    </location>
</feature>
<feature type="transmembrane region" description="Helical" evidence="1">
    <location>
        <begin position="320"/>
        <end position="338"/>
    </location>
</feature>
<evidence type="ECO:0000313" key="3">
    <source>
        <dbReference type="EMBL" id="VDB99066.1"/>
    </source>
</evidence>
<dbReference type="AlphaFoldDB" id="A0A6N3ZZG9"/>
<accession>A0A6N3ZZG9</accession>
<dbReference type="Proteomes" id="UP000294726">
    <property type="component" value="Chromosome"/>
</dbReference>
<feature type="transmembrane region" description="Helical" evidence="1">
    <location>
        <begin position="370"/>
        <end position="393"/>
    </location>
</feature>
<keyword evidence="1" id="KW-1133">Transmembrane helix</keyword>
<gene>
    <name evidence="2" type="ORF">ATX59_08285</name>
    <name evidence="3" type="ORF">OENI_1699</name>
</gene>
<organism evidence="2 4">
    <name type="scientific">Oenococcus oeni</name>
    <name type="common">Leuconostoc oenos</name>
    <dbReference type="NCBI Taxonomy" id="1247"/>
    <lineage>
        <taxon>Bacteria</taxon>
        <taxon>Bacillati</taxon>
        <taxon>Bacillota</taxon>
        <taxon>Bacilli</taxon>
        <taxon>Lactobacillales</taxon>
        <taxon>Lactobacillaceae</taxon>
        <taxon>Oenococcus</taxon>
    </lineage>
</organism>
<feature type="transmembrane region" description="Helical" evidence="1">
    <location>
        <begin position="29"/>
        <end position="49"/>
    </location>
</feature>
<protein>
    <submittedName>
        <fullName evidence="2">Gluconate:proton symporter</fullName>
    </submittedName>
    <submittedName>
        <fullName evidence="3">H+/gluconate symporter, permease</fullName>
    </submittedName>
</protein>
<feature type="transmembrane region" description="Helical" evidence="1">
    <location>
        <begin position="405"/>
        <end position="428"/>
    </location>
</feature>
<evidence type="ECO:0000313" key="4">
    <source>
        <dbReference type="Proteomes" id="UP000181728"/>
    </source>
</evidence>
<evidence type="ECO:0000256" key="1">
    <source>
        <dbReference type="SAM" id="Phobius"/>
    </source>
</evidence>